<name>A0A1Y1S973_9MICR</name>
<dbReference type="GO" id="GO:0006887">
    <property type="term" value="P:exocytosis"/>
    <property type="evidence" value="ECO:0007669"/>
    <property type="project" value="InterPro"/>
</dbReference>
<dbReference type="VEuPathDB" id="MicrosporidiaDB:ECANGB1_1670"/>
<gene>
    <name evidence="3" type="ORF">ECANGB1_1670</name>
</gene>
<dbReference type="GO" id="GO:0000145">
    <property type="term" value="C:exocyst"/>
    <property type="evidence" value="ECO:0007669"/>
    <property type="project" value="InterPro"/>
</dbReference>
<proteinExistence type="predicted"/>
<evidence type="ECO:0000313" key="3">
    <source>
        <dbReference type="EMBL" id="ORD95015.1"/>
    </source>
</evidence>
<dbReference type="Pfam" id="PF09763">
    <property type="entry name" value="Sec3_CC"/>
    <property type="match status" value="1"/>
</dbReference>
<protein>
    <recommendedName>
        <fullName evidence="2">Exocyst complex component Sec3 coiled-coil domain-containing protein</fullName>
    </recommendedName>
</protein>
<evidence type="ECO:0000313" key="4">
    <source>
        <dbReference type="Proteomes" id="UP000192639"/>
    </source>
</evidence>
<dbReference type="AlphaFoldDB" id="A0A1Y1S973"/>
<reference evidence="3 4" key="1">
    <citation type="journal article" date="2017" name="Environ. Microbiol.">
        <title>Decay of the glycolytic pathway and adaptation to intranuclear parasitism within Enterocytozoonidae microsporidia.</title>
        <authorList>
            <person name="Wiredu Boakye D."/>
            <person name="Jaroenlak P."/>
            <person name="Prachumwat A."/>
            <person name="Williams T.A."/>
            <person name="Bateman K.S."/>
            <person name="Itsathitphaisarn O."/>
            <person name="Sritunyalucksana K."/>
            <person name="Paszkiewicz K.H."/>
            <person name="Moore K.A."/>
            <person name="Stentiford G.D."/>
            <person name="Williams B.A."/>
        </authorList>
    </citation>
    <scope>NUCLEOTIDE SEQUENCE [LARGE SCALE GENOMIC DNA]</scope>
    <source>
        <strain evidence="3 4">GB1</strain>
    </source>
</reference>
<dbReference type="GO" id="GO:0006893">
    <property type="term" value="P:Golgi to plasma membrane transport"/>
    <property type="evidence" value="ECO:0007669"/>
    <property type="project" value="TreeGrafter"/>
</dbReference>
<feature type="coiled-coil region" evidence="1">
    <location>
        <begin position="62"/>
        <end position="89"/>
    </location>
</feature>
<evidence type="ECO:0000256" key="1">
    <source>
        <dbReference type="SAM" id="Coils"/>
    </source>
</evidence>
<accession>A0A1Y1S973</accession>
<keyword evidence="1" id="KW-0175">Coiled coil</keyword>
<evidence type="ECO:0000259" key="2">
    <source>
        <dbReference type="Pfam" id="PF09763"/>
    </source>
</evidence>
<dbReference type="OrthoDB" id="27109at2759"/>
<keyword evidence="4" id="KW-1185">Reference proteome</keyword>
<sequence>MAIEQEIDEIFLHNAQPTSDTNKIRNLQEYIERLGGIKSHLEVISDQVVGIKTNFEIYDIQLDSLAKDLQMIQDKNRELETRLNRDKDVFEKLKSLTLALSIDDTHLQILDNGSFTKMDDLVKMQESLNILAGFRVEKYTIRIVRETKEKVLRCQRDFFKRFVSYLNKTFVRSESQGELKVHRDLYNKIKQYRFIFTHSKKYEDTFKMVFGSYTLHSKRLYEAEFAAHIDAILKLVNDPEKMQLSMDVLIKSFESLVTCELNFLINLVEEDETGEQGAIDIFKGVSGLIFEFLDQMFKQSRAITIISLSKIASDSETPRGLFLRSFRGDLYRKFELLQDRFVKDEEEKLRKNIKLDSLQQVLNQKGMSDLKSRMLRMYLTRYLRKVDEISLEKLIYRFKAIHSLRIPFEVERELPSDSAQKGVVLSEIMHAMEARIVSDVFGGDDEVGNVKRVVEMIRGKSTRPTEAELLLLKNVRAIVLENCSTENKTKYGRIFQ</sequence>
<dbReference type="EMBL" id="LWDP01000005">
    <property type="protein sequence ID" value="ORD95015.1"/>
    <property type="molecule type" value="Genomic_DNA"/>
</dbReference>
<organism evidence="3 4">
    <name type="scientific">Enterospora canceri</name>
    <dbReference type="NCBI Taxonomy" id="1081671"/>
    <lineage>
        <taxon>Eukaryota</taxon>
        <taxon>Fungi</taxon>
        <taxon>Fungi incertae sedis</taxon>
        <taxon>Microsporidia</taxon>
        <taxon>Enterocytozoonidae</taxon>
        <taxon>Enterospora</taxon>
    </lineage>
</organism>
<dbReference type="GO" id="GO:0005886">
    <property type="term" value="C:plasma membrane"/>
    <property type="evidence" value="ECO:0007669"/>
    <property type="project" value="TreeGrafter"/>
</dbReference>
<feature type="domain" description="Exocyst complex component Sec3 coiled-coil" evidence="2">
    <location>
        <begin position="16"/>
        <end position="131"/>
    </location>
</feature>
<dbReference type="GO" id="GO:0005546">
    <property type="term" value="F:phosphatidylinositol-4,5-bisphosphate binding"/>
    <property type="evidence" value="ECO:0007669"/>
    <property type="project" value="TreeGrafter"/>
</dbReference>
<dbReference type="PANTHER" id="PTHR16092:SF14">
    <property type="entry name" value="EXOCYST COMPLEX COMPONENT 1 ISOFORM X1"/>
    <property type="match status" value="1"/>
</dbReference>
<comment type="caution">
    <text evidence="3">The sequence shown here is derived from an EMBL/GenBank/DDBJ whole genome shotgun (WGS) entry which is preliminary data.</text>
</comment>
<dbReference type="PANTHER" id="PTHR16092">
    <property type="entry name" value="SEC3/SYNTAXIN-RELATED"/>
    <property type="match status" value="1"/>
</dbReference>
<dbReference type="Proteomes" id="UP000192639">
    <property type="component" value="Unassembled WGS sequence"/>
</dbReference>
<dbReference type="InterPro" id="IPR019160">
    <property type="entry name" value="Sec3_CC"/>
</dbReference>